<proteinExistence type="predicted"/>
<reference evidence="2 3" key="1">
    <citation type="submission" date="2015-07" db="EMBL/GenBank/DDBJ databases">
        <authorList>
            <person name="Noorani M."/>
        </authorList>
    </citation>
    <scope>NUCLEOTIDE SEQUENCE [LARGE SCALE GENOMIC DNA]</scope>
    <source>
        <strain evidence="2 3">CECT 5088</strain>
    </source>
</reference>
<name>A0A0M6XVA4_9RHOB</name>
<dbReference type="Gene3D" id="3.30.750.24">
    <property type="entry name" value="STAS domain"/>
    <property type="match status" value="1"/>
</dbReference>
<evidence type="ECO:0000259" key="1">
    <source>
        <dbReference type="Pfam" id="PF13466"/>
    </source>
</evidence>
<dbReference type="InterPro" id="IPR036513">
    <property type="entry name" value="STAS_dom_sf"/>
</dbReference>
<dbReference type="EMBL" id="CXPG01000021">
    <property type="protein sequence ID" value="CTQ34065.1"/>
    <property type="molecule type" value="Genomic_DNA"/>
</dbReference>
<dbReference type="RefSeq" id="WP_055683459.1">
    <property type="nucleotide sequence ID" value="NZ_CXPG01000021.1"/>
</dbReference>
<sequence>MDGTVGMTDQGGDIALPERLDIAAAATLRKVLLGCDGDIVLDARNVRLLTTPCLQVLMAGRDRQRTLGRGLTVANPSPAFSSCATTLGVTLDRLQTPARAA</sequence>
<evidence type="ECO:0000313" key="3">
    <source>
        <dbReference type="Proteomes" id="UP000048908"/>
    </source>
</evidence>
<dbReference type="OrthoDB" id="7280289at2"/>
<keyword evidence="3" id="KW-1185">Reference proteome</keyword>
<gene>
    <name evidence="2" type="ORF">JAN5088_02857</name>
</gene>
<accession>A0A0M6XVA4</accession>
<dbReference type="STRING" id="282197.SAMN04488517_103281"/>
<dbReference type="Pfam" id="PF13466">
    <property type="entry name" value="STAS_2"/>
    <property type="match status" value="1"/>
</dbReference>
<dbReference type="InterPro" id="IPR058548">
    <property type="entry name" value="MlaB-like_STAS"/>
</dbReference>
<dbReference type="AlphaFoldDB" id="A0A0M6XVA4"/>
<dbReference type="SUPFAM" id="SSF52091">
    <property type="entry name" value="SpoIIaa-like"/>
    <property type="match status" value="1"/>
</dbReference>
<feature type="domain" description="MlaB-like STAS" evidence="1">
    <location>
        <begin position="14"/>
        <end position="89"/>
    </location>
</feature>
<evidence type="ECO:0000313" key="2">
    <source>
        <dbReference type="EMBL" id="CTQ34065.1"/>
    </source>
</evidence>
<dbReference type="Proteomes" id="UP000048908">
    <property type="component" value="Unassembled WGS sequence"/>
</dbReference>
<organism evidence="2 3">
    <name type="scientific">Jannaschia rubra</name>
    <dbReference type="NCBI Taxonomy" id="282197"/>
    <lineage>
        <taxon>Bacteria</taxon>
        <taxon>Pseudomonadati</taxon>
        <taxon>Pseudomonadota</taxon>
        <taxon>Alphaproteobacteria</taxon>
        <taxon>Rhodobacterales</taxon>
        <taxon>Roseobacteraceae</taxon>
        <taxon>Jannaschia</taxon>
    </lineage>
</organism>
<protein>
    <recommendedName>
        <fullName evidence="1">MlaB-like STAS domain-containing protein</fullName>
    </recommendedName>
</protein>